<organism evidence="1 2">
    <name type="scientific">Metallosphaera yellowstonensis MK1</name>
    <dbReference type="NCBI Taxonomy" id="671065"/>
    <lineage>
        <taxon>Archaea</taxon>
        <taxon>Thermoproteota</taxon>
        <taxon>Thermoprotei</taxon>
        <taxon>Sulfolobales</taxon>
        <taxon>Sulfolobaceae</taxon>
        <taxon>Metallosphaera</taxon>
    </lineage>
</organism>
<evidence type="ECO:0000313" key="2">
    <source>
        <dbReference type="Proteomes" id="UP000003980"/>
    </source>
</evidence>
<keyword evidence="2" id="KW-1185">Reference proteome</keyword>
<reference evidence="1 2" key="1">
    <citation type="submission" date="2012-01" db="EMBL/GenBank/DDBJ databases">
        <title>Improved High-Quality Draft sequence of Metallosphaera yellowstonensis MK1.</title>
        <authorList>
            <consortium name="US DOE Joint Genome Institute"/>
            <person name="Lucas S."/>
            <person name="Han J."/>
            <person name="Cheng J.-F."/>
            <person name="Goodwin L."/>
            <person name="Pitluck S."/>
            <person name="Peters L."/>
            <person name="Teshima H."/>
            <person name="Detter J.C."/>
            <person name="Han C."/>
            <person name="Tapia R."/>
            <person name="Land M."/>
            <person name="Hauser L."/>
            <person name="Kyrpides N."/>
            <person name="Kozubal M."/>
            <person name="Macur R.E."/>
            <person name="Jay Z."/>
            <person name="Inskeep W."/>
            <person name="Woyke T."/>
        </authorList>
    </citation>
    <scope>NUCLEOTIDE SEQUENCE [LARGE SCALE GENOMIC DNA]</scope>
    <source>
        <strain evidence="1 2">MK1</strain>
    </source>
</reference>
<evidence type="ECO:0000313" key="1">
    <source>
        <dbReference type="EMBL" id="EHP68651.1"/>
    </source>
</evidence>
<gene>
    <name evidence="1" type="ORF">MetMK1DRAFT_00030940</name>
</gene>
<name>H2C925_9CREN</name>
<dbReference type="Proteomes" id="UP000003980">
    <property type="component" value="Unassembled WGS sequence"/>
</dbReference>
<dbReference type="AlphaFoldDB" id="H2C925"/>
<dbReference type="eggNOG" id="arCOG04056">
    <property type="taxonomic scope" value="Archaea"/>
</dbReference>
<dbReference type="SUPFAM" id="SSF46785">
    <property type="entry name" value="Winged helix' DNA-binding domain"/>
    <property type="match status" value="1"/>
</dbReference>
<dbReference type="HOGENOM" id="CLU_192659_0_0_2"/>
<sequence>MSLTKLAQEAGVRYWTARSEVEQLERNGYVEVFSSGRVRIVRVNLENRKVIIVKNLLEELEDI</sequence>
<proteinExistence type="predicted"/>
<dbReference type="InterPro" id="IPR036390">
    <property type="entry name" value="WH_DNA-bd_sf"/>
</dbReference>
<accession>H2C925</accession>
<dbReference type="EMBL" id="JH597770">
    <property type="protein sequence ID" value="EHP68651.1"/>
    <property type="molecule type" value="Genomic_DNA"/>
</dbReference>
<dbReference type="STRING" id="671065.MetMK1DRAFT_00030940"/>
<protein>
    <submittedName>
        <fullName evidence="1">Uncharacterized protein</fullName>
    </submittedName>
</protein>